<organism evidence="2 3">
    <name type="scientific">Streptomyces leeuwenhoekii</name>
    <dbReference type="NCBI Taxonomy" id="1437453"/>
    <lineage>
        <taxon>Bacteria</taxon>
        <taxon>Bacillati</taxon>
        <taxon>Actinomycetota</taxon>
        <taxon>Actinomycetes</taxon>
        <taxon>Kitasatosporales</taxon>
        <taxon>Streptomycetaceae</taxon>
        <taxon>Streptomyces</taxon>
    </lineage>
</organism>
<dbReference type="Proteomes" id="UP000035016">
    <property type="component" value="Chromosome Chromosome"/>
</dbReference>
<dbReference type="Pfam" id="PF05331">
    <property type="entry name" value="DUF742"/>
    <property type="match status" value="1"/>
</dbReference>
<dbReference type="RefSeq" id="WP_047121741.1">
    <property type="nucleotide sequence ID" value="NZ_AZSD01000597.1"/>
</dbReference>
<accession>A0A0F7VPN0</accession>
<evidence type="ECO:0000313" key="2">
    <source>
        <dbReference type="EMBL" id="CQR61780.1"/>
    </source>
</evidence>
<evidence type="ECO:0000313" key="3">
    <source>
        <dbReference type="Proteomes" id="UP000035016"/>
    </source>
</evidence>
<gene>
    <name evidence="2" type="primary">sle_23190</name>
</gene>
<proteinExistence type="predicted"/>
<feature type="region of interest" description="Disordered" evidence="1">
    <location>
        <begin position="1"/>
        <end position="25"/>
    </location>
</feature>
<dbReference type="KEGG" id="sle:sle_23190"/>
<evidence type="ECO:0000256" key="1">
    <source>
        <dbReference type="SAM" id="MobiDB-lite"/>
    </source>
</evidence>
<dbReference type="PANTHER" id="PTHR36221:SF1">
    <property type="entry name" value="DUF742 DOMAIN-CONTAINING PROTEIN"/>
    <property type="match status" value="1"/>
</dbReference>
<evidence type="ECO:0008006" key="4">
    <source>
        <dbReference type="Google" id="ProtNLM"/>
    </source>
</evidence>
<dbReference type="AlphaFoldDB" id="A0A0F7VPN0"/>
<reference evidence="2 3" key="1">
    <citation type="submission" date="2015-02" db="EMBL/GenBank/DDBJ databases">
        <authorList>
            <person name="Gomez-Escribano P.J."/>
        </authorList>
    </citation>
    <scope>NUCLEOTIDE SEQUENCE [LARGE SCALE GENOMIC DNA]</scope>
    <source>
        <strain evidence="3">C34 (DSM 42122 / NRRL B-24963)</strain>
    </source>
</reference>
<dbReference type="EMBL" id="LN831790">
    <property type="protein sequence ID" value="CQR61780.1"/>
    <property type="molecule type" value="Genomic_DNA"/>
</dbReference>
<sequence length="143" mass="15296">MSAPDRAAEESDRRAEESEFVRSYTLTGGRTRPRHLLGLDSVLEAGSGRPGPGQAEECRRIVALCRERRCSVAELAGRLGRPVTAVKVLVSDLLDTDALVLPVIDPYTSSDGDADPRPSGQLLAALSAGLRKKFPDAIDRQAG</sequence>
<protein>
    <recommendedName>
        <fullName evidence="4">DUF742 domain-containing protein</fullName>
    </recommendedName>
</protein>
<name>A0A0F7VPN0_STRLW</name>
<dbReference type="PANTHER" id="PTHR36221">
    <property type="entry name" value="DUF742 DOMAIN-CONTAINING PROTEIN"/>
    <property type="match status" value="1"/>
</dbReference>
<dbReference type="InterPro" id="IPR007995">
    <property type="entry name" value="DUF742"/>
</dbReference>
<feature type="compositionally biased region" description="Basic and acidic residues" evidence="1">
    <location>
        <begin position="1"/>
        <end position="20"/>
    </location>
</feature>